<gene>
    <name evidence="1" type="ORF">LKD37_07730</name>
</gene>
<reference evidence="1" key="1">
    <citation type="submission" date="2021-10" db="EMBL/GenBank/DDBJ databases">
        <title>Anaerobic single-cell dispensing facilitates the cultivation of human gut bacteria.</title>
        <authorList>
            <person name="Afrizal A."/>
        </authorList>
    </citation>
    <scope>NUCLEOTIDE SEQUENCE</scope>
    <source>
        <strain evidence="1">CLA-AA-H272</strain>
    </source>
</reference>
<keyword evidence="2" id="KW-1185">Reference proteome</keyword>
<evidence type="ECO:0000313" key="2">
    <source>
        <dbReference type="Proteomes" id="UP001199319"/>
    </source>
</evidence>
<organism evidence="1 2">
    <name type="scientific">Brotocaccenecus cirricatena</name>
    <dbReference type="NCBI Taxonomy" id="3064195"/>
    <lineage>
        <taxon>Bacteria</taxon>
        <taxon>Bacillati</taxon>
        <taxon>Bacillota</taxon>
        <taxon>Clostridia</taxon>
        <taxon>Eubacteriales</taxon>
        <taxon>Oscillospiraceae</taxon>
        <taxon>Brotocaccenecus</taxon>
    </lineage>
</organism>
<dbReference type="Proteomes" id="UP001199319">
    <property type="component" value="Unassembled WGS sequence"/>
</dbReference>
<accession>A0AAE3AE89</accession>
<dbReference type="EMBL" id="JAJEPW010000018">
    <property type="protein sequence ID" value="MCC2129403.1"/>
    <property type="molecule type" value="Genomic_DNA"/>
</dbReference>
<proteinExistence type="predicted"/>
<protein>
    <submittedName>
        <fullName evidence="1">Uncharacterized protein</fullName>
    </submittedName>
</protein>
<dbReference type="InterPro" id="IPR045920">
    <property type="entry name" value="DUF6339"/>
</dbReference>
<name>A0AAE3AE89_9FIRM</name>
<dbReference type="Pfam" id="PF19866">
    <property type="entry name" value="DUF6339"/>
    <property type="match status" value="1"/>
</dbReference>
<dbReference type="RefSeq" id="WP_178265267.1">
    <property type="nucleotide sequence ID" value="NZ_JAJEPW010000018.1"/>
</dbReference>
<comment type="caution">
    <text evidence="1">The sequence shown here is derived from an EMBL/GenBank/DDBJ whole genome shotgun (WGS) entry which is preliminary data.</text>
</comment>
<dbReference type="AlphaFoldDB" id="A0AAE3AE89"/>
<sequence>MNLQFISWDDLNAIKENLDQYVSKFALPSNAWIEEELGHSPFLNTKYPMPDIHLDMSQPVDKAHLTDAANVQEVYGKLSFISDSQASDERLWAGMCLGPFYEYTQYRWKIAKKCTKQDIKAHYFFGFGARRSLSRNALARLWWIGRLTYDDSRPDPYELTKFVCENADHALHIIERNTSNSPTIIRAFVSAILTARTEGLNINTDTVGELSKYLNLLGGTYILDCLPYDTIYNKTLAKARELAK</sequence>
<evidence type="ECO:0000313" key="1">
    <source>
        <dbReference type="EMBL" id="MCC2129403.1"/>
    </source>
</evidence>